<dbReference type="EMBL" id="JBEPCV010000012">
    <property type="protein sequence ID" value="MER6904987.1"/>
    <property type="molecule type" value="Genomic_DNA"/>
</dbReference>
<reference evidence="1 2" key="1">
    <citation type="submission" date="2024-06" db="EMBL/GenBank/DDBJ databases">
        <title>The Natural Products Discovery Center: Release of the First 8490 Sequenced Strains for Exploring Actinobacteria Biosynthetic Diversity.</title>
        <authorList>
            <person name="Kalkreuter E."/>
            <person name="Kautsar S.A."/>
            <person name="Yang D."/>
            <person name="Bader C.D."/>
            <person name="Teijaro C.N."/>
            <person name="Fluegel L."/>
            <person name="Davis C.M."/>
            <person name="Simpson J.R."/>
            <person name="Lauterbach L."/>
            <person name="Steele A.D."/>
            <person name="Gui C."/>
            <person name="Meng S."/>
            <person name="Li G."/>
            <person name="Viehrig K."/>
            <person name="Ye F."/>
            <person name="Su P."/>
            <person name="Kiefer A.F."/>
            <person name="Nichols A."/>
            <person name="Cepeda A.J."/>
            <person name="Yan W."/>
            <person name="Fan B."/>
            <person name="Jiang Y."/>
            <person name="Adhikari A."/>
            <person name="Zheng C.-J."/>
            <person name="Schuster L."/>
            <person name="Cowan T.M."/>
            <person name="Smanski M.J."/>
            <person name="Chevrette M.G."/>
            <person name="De Carvalho L.P.S."/>
            <person name="Shen B."/>
        </authorList>
    </citation>
    <scope>NUCLEOTIDE SEQUENCE [LARGE SCALE GENOMIC DNA]</scope>
    <source>
        <strain evidence="1 2">NPDC000632</strain>
    </source>
</reference>
<sequence length="142" mass="15547">MEIVVTVKNPTPDFQNDLLALLDKHRASLRHNPGWTPDRARTFYTALAPRAQRILRAALAGVNGEVSAAELRDNDESSLRGHAGAFTRVLKRGVAEGWWDSGMQSPIIALGPGSGKVQGYRIRDEETMNALLEGLKGLNTEK</sequence>
<dbReference type="Proteomes" id="UP001490330">
    <property type="component" value="Unassembled WGS sequence"/>
</dbReference>
<organism evidence="1 2">
    <name type="scientific">Streptomyces flaveolus</name>
    <dbReference type="NCBI Taxonomy" id="67297"/>
    <lineage>
        <taxon>Bacteria</taxon>
        <taxon>Bacillati</taxon>
        <taxon>Actinomycetota</taxon>
        <taxon>Actinomycetes</taxon>
        <taxon>Kitasatosporales</taxon>
        <taxon>Streptomycetaceae</taxon>
        <taxon>Streptomyces</taxon>
    </lineage>
</organism>
<gene>
    <name evidence="1" type="ORF">ABT322_14610</name>
</gene>
<evidence type="ECO:0000313" key="2">
    <source>
        <dbReference type="Proteomes" id="UP001490330"/>
    </source>
</evidence>
<protein>
    <submittedName>
        <fullName evidence="1">Uncharacterized protein</fullName>
    </submittedName>
</protein>
<name>A0ABV1VEQ4_9ACTN</name>
<evidence type="ECO:0000313" key="1">
    <source>
        <dbReference type="EMBL" id="MER6904987.1"/>
    </source>
</evidence>
<proteinExistence type="predicted"/>
<keyword evidence="2" id="KW-1185">Reference proteome</keyword>
<dbReference type="RefSeq" id="WP_350716597.1">
    <property type="nucleotide sequence ID" value="NZ_JBEPCO010000005.1"/>
</dbReference>
<accession>A0ABV1VEQ4</accession>
<comment type="caution">
    <text evidence="1">The sequence shown here is derived from an EMBL/GenBank/DDBJ whole genome shotgun (WGS) entry which is preliminary data.</text>
</comment>